<dbReference type="STRING" id="1423755.FC40_GL000876"/>
<keyword evidence="18" id="KW-1185">Reference proteome</keyword>
<keyword evidence="9 15" id="KW-1133">Transmembrane helix</keyword>
<dbReference type="Gene3D" id="3.90.1310.10">
    <property type="entry name" value="Penicillin-binding protein 2a (Domain 2)"/>
    <property type="match status" value="1"/>
</dbReference>
<dbReference type="GO" id="GO:0009252">
    <property type="term" value="P:peptidoglycan biosynthetic process"/>
    <property type="evidence" value="ECO:0007669"/>
    <property type="project" value="UniProtKB-KW"/>
</dbReference>
<evidence type="ECO:0000256" key="2">
    <source>
        <dbReference type="ARBA" id="ARBA00007171"/>
    </source>
</evidence>
<dbReference type="EMBL" id="AZGD01000090">
    <property type="protein sequence ID" value="KRM19087.1"/>
    <property type="molecule type" value="Genomic_DNA"/>
</dbReference>
<dbReference type="Pfam" id="PF03717">
    <property type="entry name" value="PBP_dimer"/>
    <property type="match status" value="1"/>
</dbReference>
<dbReference type="CDD" id="cd06576">
    <property type="entry name" value="PASTA_Pbp2x-like_1"/>
    <property type="match status" value="1"/>
</dbReference>
<dbReference type="PANTHER" id="PTHR30627">
    <property type="entry name" value="PEPTIDOGLYCAN D,D-TRANSPEPTIDASE"/>
    <property type="match status" value="1"/>
</dbReference>
<accession>A0A0R1WMW8</accession>
<keyword evidence="7" id="KW-0133">Cell shape</keyword>
<evidence type="ECO:0000256" key="3">
    <source>
        <dbReference type="ARBA" id="ARBA00022475"/>
    </source>
</evidence>
<evidence type="ECO:0000256" key="7">
    <source>
        <dbReference type="ARBA" id="ARBA00022960"/>
    </source>
</evidence>
<dbReference type="Gene3D" id="3.40.710.10">
    <property type="entry name" value="DD-peptidase/beta-lactamase superfamily"/>
    <property type="match status" value="1"/>
</dbReference>
<dbReference type="SMART" id="SM00740">
    <property type="entry name" value="PASTA"/>
    <property type="match status" value="2"/>
</dbReference>
<dbReference type="InterPro" id="IPR036138">
    <property type="entry name" value="PBP_dimer_sf"/>
</dbReference>
<keyword evidence="12" id="KW-0131">Cell cycle</keyword>
<dbReference type="SUPFAM" id="SSF56601">
    <property type="entry name" value="beta-lactamase/transpeptidase-like"/>
    <property type="match status" value="1"/>
</dbReference>
<dbReference type="InterPro" id="IPR001460">
    <property type="entry name" value="PCN-bd_Tpept"/>
</dbReference>
<dbReference type="eggNOG" id="COG0768">
    <property type="taxonomic scope" value="Bacteria"/>
</dbReference>
<comment type="similarity">
    <text evidence="2">Belongs to the transpeptidase family.</text>
</comment>
<dbReference type="OrthoDB" id="9804124at2"/>
<keyword evidence="6" id="KW-0677">Repeat</keyword>
<evidence type="ECO:0000256" key="4">
    <source>
        <dbReference type="ARBA" id="ARBA00022618"/>
    </source>
</evidence>
<feature type="domain" description="PASTA" evidence="16">
    <location>
        <begin position="658"/>
        <end position="716"/>
    </location>
</feature>
<dbReference type="GO" id="GO:0008658">
    <property type="term" value="F:penicillin binding"/>
    <property type="evidence" value="ECO:0007669"/>
    <property type="project" value="InterPro"/>
</dbReference>
<evidence type="ECO:0000256" key="9">
    <source>
        <dbReference type="ARBA" id="ARBA00022989"/>
    </source>
</evidence>
<comment type="function">
    <text evidence="14">A transpeptidase that forms peptide cross-links between adjacent glycan strands in cell wall peptidoglycan (PG). Part of the divisome machinery that synthesizes the septal cross wall. Beta-lactams inactivate the PBPs by acylating an essential serine residue in the active site of these proteins.</text>
</comment>
<keyword evidence="3" id="KW-1003">Cell membrane</keyword>
<dbReference type="CDD" id="cd06575">
    <property type="entry name" value="PASTA_Pbp2x-like_2"/>
    <property type="match status" value="1"/>
</dbReference>
<keyword evidence="13" id="KW-0961">Cell wall biogenesis/degradation</keyword>
<comment type="subcellular location">
    <subcellularLocation>
        <location evidence="1">Cell membrane</location>
        <topology evidence="1">Single-pass membrane protein</topology>
    </subcellularLocation>
</comment>
<comment type="caution">
    <text evidence="17">The sequence shown here is derived from an EMBL/GenBank/DDBJ whole genome shotgun (WGS) entry which is preliminary data.</text>
</comment>
<evidence type="ECO:0000313" key="17">
    <source>
        <dbReference type="EMBL" id="KRM19087.1"/>
    </source>
</evidence>
<keyword evidence="11" id="KW-0046">Antibiotic resistance</keyword>
<dbReference type="Proteomes" id="UP000051054">
    <property type="component" value="Unassembled WGS sequence"/>
</dbReference>
<evidence type="ECO:0000256" key="5">
    <source>
        <dbReference type="ARBA" id="ARBA00022692"/>
    </source>
</evidence>
<protein>
    <submittedName>
        <fullName evidence="17">Penicillin binding protein 2b</fullName>
    </submittedName>
</protein>
<dbReference type="InterPro" id="IPR005543">
    <property type="entry name" value="PASTA_dom"/>
</dbReference>
<evidence type="ECO:0000256" key="12">
    <source>
        <dbReference type="ARBA" id="ARBA00023306"/>
    </source>
</evidence>
<sequence>MNMKNKRPQKSPETNQNNRRNFGILMIMLITLGTILIVGRFFSIATSHKARGVDLKTSVKQLYMSKTEIKAKRGTIYDAANQPIAEDTTSYSVYIVLSKSAVAYGKKLYLPDNKKDEAAKVLSENLPISYKRVRKILSANPKKYYQVELGTAGENISLETKKKIDSYKLSGINFTPKQARLYPNGYFSSHIVGLAESENNKLIGVMGIEKVYNKQLSGKDGVSTEATDSHGVRLPGSTQKKQAVQNGDNIYTTLDPKIQSTLETQLTTNQKKFNATSINAVVMDAKTGKVLAASQRPTFNSQTKKGLDQVWRNTLIEDSYEPGSTMKVLTVAAAINSGHYNPNEIFGTGSYSIDGQSIYDWNRSGWGYLTVSQGFARSSNVVMAHLEQKMGKKTWMNYIRKFGLLRPVGLGLGSETSGSINYKYPIDQANTAYGQGINVSVMQMMQAFSAIANDGKMVQPRIIDKIVDPNNGKIVFQSKTKVVGRPISAKTSKKVIDMMKGVVYDKDGLGHDYQIDGYKIAAKTGTAQIANPNGGGYMSGDANYTFSVVGIAPADKPRYIVYITVKQPKSFNNNNATENIAKIFKPVMKQVLDTNSSQDNQISKNIPNVIGEDTKNAKEKLASIGFNPAVIGNGNEIVEQSEKAGSVMVSGSKVLLLSNGQKTMPDLNGWSRSDITKLSKLTGIKVTFKGSGYAYYQSIAAGGELKNSDIIEIKLK</sequence>
<gene>
    <name evidence="17" type="ORF">FC40_GL000876</name>
</gene>
<dbReference type="PATRIC" id="fig|1423755.3.peg.930"/>
<keyword evidence="10 15" id="KW-0472">Membrane</keyword>
<evidence type="ECO:0000256" key="6">
    <source>
        <dbReference type="ARBA" id="ARBA00022737"/>
    </source>
</evidence>
<evidence type="ECO:0000313" key="18">
    <source>
        <dbReference type="Proteomes" id="UP000051054"/>
    </source>
</evidence>
<evidence type="ECO:0000256" key="11">
    <source>
        <dbReference type="ARBA" id="ARBA00023251"/>
    </source>
</evidence>
<organism evidence="17 18">
    <name type="scientific">Ligilactobacillus hayakitensis DSM 18933 = JCM 14209</name>
    <dbReference type="NCBI Taxonomy" id="1423755"/>
    <lineage>
        <taxon>Bacteria</taxon>
        <taxon>Bacillati</taxon>
        <taxon>Bacillota</taxon>
        <taxon>Bacilli</taxon>
        <taxon>Lactobacillales</taxon>
        <taxon>Lactobacillaceae</taxon>
        <taxon>Ligilactobacillus</taxon>
    </lineage>
</organism>
<dbReference type="FunFam" id="3.40.710.10:FF:000095">
    <property type="entry name" value="Penicillin-binding protein 2x"/>
    <property type="match status" value="1"/>
</dbReference>
<dbReference type="SUPFAM" id="SSF54184">
    <property type="entry name" value="Penicillin-binding protein 2x (pbp-2x), c-terminal domain"/>
    <property type="match status" value="2"/>
</dbReference>
<keyword evidence="4" id="KW-0132">Cell division</keyword>
<evidence type="ECO:0000256" key="15">
    <source>
        <dbReference type="SAM" id="Phobius"/>
    </source>
</evidence>
<dbReference type="InterPro" id="IPR050515">
    <property type="entry name" value="Beta-lactam/transpept"/>
</dbReference>
<dbReference type="Gene3D" id="3.30.70.2110">
    <property type="match status" value="1"/>
</dbReference>
<keyword evidence="8" id="KW-0573">Peptidoglycan synthesis</keyword>
<dbReference type="PROSITE" id="PS51178">
    <property type="entry name" value="PASTA"/>
    <property type="match status" value="1"/>
</dbReference>
<dbReference type="GO" id="GO:0005886">
    <property type="term" value="C:plasma membrane"/>
    <property type="evidence" value="ECO:0007669"/>
    <property type="project" value="UniProtKB-SubCell"/>
</dbReference>
<dbReference type="GO" id="GO:0008360">
    <property type="term" value="P:regulation of cell shape"/>
    <property type="evidence" value="ECO:0007669"/>
    <property type="project" value="UniProtKB-KW"/>
</dbReference>
<evidence type="ECO:0000256" key="1">
    <source>
        <dbReference type="ARBA" id="ARBA00004162"/>
    </source>
</evidence>
<name>A0A0R1WMW8_9LACO</name>
<dbReference type="GO" id="GO:0071555">
    <property type="term" value="P:cell wall organization"/>
    <property type="evidence" value="ECO:0007669"/>
    <property type="project" value="UniProtKB-KW"/>
</dbReference>
<dbReference type="GO" id="GO:0046677">
    <property type="term" value="P:response to antibiotic"/>
    <property type="evidence" value="ECO:0007669"/>
    <property type="project" value="UniProtKB-KW"/>
</dbReference>
<evidence type="ECO:0000256" key="14">
    <source>
        <dbReference type="ARBA" id="ARBA00055980"/>
    </source>
</evidence>
<keyword evidence="5 15" id="KW-0812">Transmembrane</keyword>
<dbReference type="Pfam" id="PF03793">
    <property type="entry name" value="PASTA"/>
    <property type="match status" value="2"/>
</dbReference>
<feature type="transmembrane region" description="Helical" evidence="15">
    <location>
        <begin position="21"/>
        <end position="42"/>
    </location>
</feature>
<proteinExistence type="inferred from homology"/>
<evidence type="ECO:0000259" key="16">
    <source>
        <dbReference type="PROSITE" id="PS51178"/>
    </source>
</evidence>
<dbReference type="InterPro" id="IPR012338">
    <property type="entry name" value="Beta-lactam/transpept-like"/>
</dbReference>
<dbReference type="SUPFAM" id="SSF56519">
    <property type="entry name" value="Penicillin binding protein dimerisation domain"/>
    <property type="match status" value="1"/>
</dbReference>
<dbReference type="PANTHER" id="PTHR30627:SF26">
    <property type="entry name" value="PENICILLIN-BINDING PROTEIN 2B"/>
    <property type="match status" value="1"/>
</dbReference>
<dbReference type="Pfam" id="PF00905">
    <property type="entry name" value="Transpeptidase"/>
    <property type="match status" value="1"/>
</dbReference>
<evidence type="ECO:0000256" key="8">
    <source>
        <dbReference type="ARBA" id="ARBA00022984"/>
    </source>
</evidence>
<reference evidence="17 18" key="1">
    <citation type="journal article" date="2015" name="Genome Announc.">
        <title>Expanding the biotechnology potential of lactobacilli through comparative genomics of 213 strains and associated genera.</title>
        <authorList>
            <person name="Sun Z."/>
            <person name="Harris H.M."/>
            <person name="McCann A."/>
            <person name="Guo C."/>
            <person name="Argimon S."/>
            <person name="Zhang W."/>
            <person name="Yang X."/>
            <person name="Jeffery I.B."/>
            <person name="Cooney J.C."/>
            <person name="Kagawa T.F."/>
            <person name="Liu W."/>
            <person name="Song Y."/>
            <person name="Salvetti E."/>
            <person name="Wrobel A."/>
            <person name="Rasinkangas P."/>
            <person name="Parkhill J."/>
            <person name="Rea M.C."/>
            <person name="O'Sullivan O."/>
            <person name="Ritari J."/>
            <person name="Douillard F.P."/>
            <person name="Paul Ross R."/>
            <person name="Yang R."/>
            <person name="Briner A.E."/>
            <person name="Felis G.E."/>
            <person name="de Vos W.M."/>
            <person name="Barrangou R."/>
            <person name="Klaenhammer T.R."/>
            <person name="Caufield P.W."/>
            <person name="Cui Y."/>
            <person name="Zhang H."/>
            <person name="O'Toole P.W."/>
        </authorList>
    </citation>
    <scope>NUCLEOTIDE SEQUENCE [LARGE SCALE GENOMIC DNA]</scope>
    <source>
        <strain evidence="17 18">DSM 18933</strain>
    </source>
</reference>
<evidence type="ECO:0000256" key="13">
    <source>
        <dbReference type="ARBA" id="ARBA00023316"/>
    </source>
</evidence>
<dbReference type="Gene3D" id="2.20.70.70">
    <property type="match status" value="1"/>
</dbReference>
<dbReference type="InterPro" id="IPR005311">
    <property type="entry name" value="PBP_dimer"/>
</dbReference>
<dbReference type="GO" id="GO:0051301">
    <property type="term" value="P:cell division"/>
    <property type="evidence" value="ECO:0007669"/>
    <property type="project" value="UniProtKB-KW"/>
</dbReference>
<dbReference type="AlphaFoldDB" id="A0A0R1WMW8"/>
<evidence type="ECO:0000256" key="10">
    <source>
        <dbReference type="ARBA" id="ARBA00023136"/>
    </source>
</evidence>